<comment type="subcellular location">
    <subcellularLocation>
        <location evidence="2 12">Mitochondrion inner membrane</location>
        <topology evidence="2 12">Multi-pass membrane protein</topology>
    </subcellularLocation>
</comment>
<feature type="transmembrane region" description="Helical" evidence="14">
    <location>
        <begin position="98"/>
        <end position="119"/>
    </location>
</feature>
<keyword evidence="9 13" id="KW-0830">Ubiquinone</keyword>
<keyword evidence="12" id="KW-0520">NAD</keyword>
<dbReference type="GO" id="GO:0009060">
    <property type="term" value="P:aerobic respiration"/>
    <property type="evidence" value="ECO:0007669"/>
    <property type="project" value="TreeGrafter"/>
</dbReference>
<evidence type="ECO:0000256" key="9">
    <source>
        <dbReference type="ARBA" id="ARBA00023075"/>
    </source>
</evidence>
<evidence type="ECO:0000256" key="11">
    <source>
        <dbReference type="ARBA" id="ARBA00023136"/>
    </source>
</evidence>
<accession>A0A343AXQ2</accession>
<feature type="transmembrane region" description="Helical" evidence="14">
    <location>
        <begin position="68"/>
        <end position="92"/>
    </location>
</feature>
<evidence type="ECO:0000256" key="8">
    <source>
        <dbReference type="ARBA" id="ARBA00022989"/>
    </source>
</evidence>
<dbReference type="GO" id="GO:0005743">
    <property type="term" value="C:mitochondrial inner membrane"/>
    <property type="evidence" value="ECO:0007669"/>
    <property type="project" value="UniProtKB-SubCell"/>
</dbReference>
<evidence type="ECO:0000256" key="10">
    <source>
        <dbReference type="ARBA" id="ARBA00023128"/>
    </source>
</evidence>
<comment type="similarity">
    <text evidence="3 12">Belongs to the complex I subunit 1 family.</text>
</comment>
<sequence length="312" mass="37042">MYFLSSLFTLLMVLLSVGFFTLFERKVLSYIQFRKGPNKLGFLGIFQPFSDGFKLFSSELFFPLNCNFMIYFICPILSLFQSLFIWLMFPVFYNSVDFIYGFLFFLSCSSIGIYGLIICGWSSNSSYSMLGCIRSISQAISYEVSLSLIMLCYFLIVDSYNFLDFYKVQFNLWFMFFSLPLFFCWISCCMAETNRSPFDFSEGESELVSGFNVEYGSGEFAFLFISEYSSIIFMSLISCMLFMGGDFYSFYFFIKLVLFCFLFIWIRSCLPRYRYDKLMYLAWSVYLPLSLNYVCFFFYIKFYYVYHFFLLS</sequence>
<reference evidence="15" key="1">
    <citation type="journal article" date="2016" name="Mitochondrial DNA Part B Resour">
        <title>The complete mitochondrial genome of Entylia carinata (Hemiptera: Membracidae).</title>
        <authorList>
            <person name="Mao M."/>
            <person name="Yang X."/>
            <person name="Bennett G."/>
        </authorList>
    </citation>
    <scope>NUCLEOTIDE SEQUENCE</scope>
</reference>
<comment type="catalytic activity">
    <reaction evidence="13">
        <text>a ubiquinone + NADH + 5 H(+)(in) = a ubiquinol + NAD(+) + 4 H(+)(out)</text>
        <dbReference type="Rhea" id="RHEA:29091"/>
        <dbReference type="Rhea" id="RHEA-COMP:9565"/>
        <dbReference type="Rhea" id="RHEA-COMP:9566"/>
        <dbReference type="ChEBI" id="CHEBI:15378"/>
        <dbReference type="ChEBI" id="CHEBI:16389"/>
        <dbReference type="ChEBI" id="CHEBI:17976"/>
        <dbReference type="ChEBI" id="CHEBI:57540"/>
        <dbReference type="ChEBI" id="CHEBI:57945"/>
        <dbReference type="EC" id="7.1.1.2"/>
    </reaction>
</comment>
<evidence type="ECO:0000256" key="7">
    <source>
        <dbReference type="ARBA" id="ARBA00022792"/>
    </source>
</evidence>
<evidence type="ECO:0000256" key="1">
    <source>
        <dbReference type="ARBA" id="ARBA00003257"/>
    </source>
</evidence>
<dbReference type="PROSITE" id="PS00668">
    <property type="entry name" value="COMPLEX1_ND1_2"/>
    <property type="match status" value="1"/>
</dbReference>
<dbReference type="CTD" id="4535"/>
<evidence type="ECO:0000256" key="4">
    <source>
        <dbReference type="ARBA" id="ARBA00021009"/>
    </source>
</evidence>
<evidence type="ECO:0000256" key="6">
    <source>
        <dbReference type="ARBA" id="ARBA00022692"/>
    </source>
</evidence>
<dbReference type="PANTHER" id="PTHR11432:SF3">
    <property type="entry name" value="NADH-UBIQUINONE OXIDOREDUCTASE CHAIN 1"/>
    <property type="match status" value="1"/>
</dbReference>
<evidence type="ECO:0000256" key="3">
    <source>
        <dbReference type="ARBA" id="ARBA00010535"/>
    </source>
</evidence>
<organism evidence="15">
    <name type="scientific">Entylia carinata</name>
    <name type="common">Keeled treehopper</name>
    <dbReference type="NCBI Taxonomy" id="1464891"/>
    <lineage>
        <taxon>Eukaryota</taxon>
        <taxon>Metazoa</taxon>
        <taxon>Ecdysozoa</taxon>
        <taxon>Arthropoda</taxon>
        <taxon>Hexapoda</taxon>
        <taxon>Insecta</taxon>
        <taxon>Pterygota</taxon>
        <taxon>Neoptera</taxon>
        <taxon>Paraneoptera</taxon>
        <taxon>Hemiptera</taxon>
        <taxon>Auchenorrhyncha</taxon>
        <taxon>Membracoidea</taxon>
        <taxon>Membracidae</taxon>
        <taxon>Entylia</taxon>
    </lineage>
</organism>
<feature type="transmembrane region" description="Helical" evidence="14">
    <location>
        <begin position="172"/>
        <end position="191"/>
    </location>
</feature>
<evidence type="ECO:0000256" key="14">
    <source>
        <dbReference type="SAM" id="Phobius"/>
    </source>
</evidence>
<evidence type="ECO:0000256" key="2">
    <source>
        <dbReference type="ARBA" id="ARBA00004448"/>
    </source>
</evidence>
<feature type="transmembrane region" description="Helical" evidence="14">
    <location>
        <begin position="249"/>
        <end position="266"/>
    </location>
</feature>
<evidence type="ECO:0000256" key="13">
    <source>
        <dbReference type="RuleBase" id="RU000473"/>
    </source>
</evidence>
<proteinExistence type="inferred from homology"/>
<dbReference type="EMBL" id="KX495488">
    <property type="protein sequence ID" value="APU51900.1"/>
    <property type="molecule type" value="Genomic_DNA"/>
</dbReference>
<dbReference type="AlphaFoldDB" id="A0A343AXQ2"/>
<evidence type="ECO:0000256" key="5">
    <source>
        <dbReference type="ARBA" id="ARBA00022448"/>
    </source>
</evidence>
<dbReference type="GeneID" id="30901727"/>
<comment type="function">
    <text evidence="1">Core subunit of the mitochondrial membrane respiratory chain NADH dehydrogenase (Complex I) that is believed to belong to the minimal assembly required for catalysis. Complex I functions in the transfer of electrons from NADH to the respiratory chain. The immediate electron acceptor for the enzyme is believed to be ubiquinone.</text>
</comment>
<dbReference type="EC" id="7.1.1.2" evidence="13"/>
<gene>
    <name evidence="15" type="primary">ND1</name>
</gene>
<geneLocation type="mitochondrion" evidence="15"/>
<keyword evidence="8 14" id="KW-1133">Transmembrane helix</keyword>
<evidence type="ECO:0000256" key="12">
    <source>
        <dbReference type="RuleBase" id="RU000471"/>
    </source>
</evidence>
<feature type="transmembrane region" description="Helical" evidence="14">
    <location>
        <begin position="278"/>
        <end position="300"/>
    </location>
</feature>
<dbReference type="RefSeq" id="YP_009344635.1">
    <property type="nucleotide sequence ID" value="NC_033539.1"/>
</dbReference>
<keyword evidence="6 12" id="KW-0812">Transmembrane</keyword>
<feature type="transmembrane region" description="Helical" evidence="14">
    <location>
        <begin position="6"/>
        <end position="23"/>
    </location>
</feature>
<dbReference type="HAMAP" id="MF_01350">
    <property type="entry name" value="NDH1_NuoH"/>
    <property type="match status" value="1"/>
</dbReference>
<dbReference type="InterPro" id="IPR018086">
    <property type="entry name" value="NADH_UbQ_OxRdtase_su1_CS"/>
</dbReference>
<name>A0A343AXQ2_ENTCR</name>
<dbReference type="InterPro" id="IPR001694">
    <property type="entry name" value="NADH_UbQ_OxRdtase_su1/FPO"/>
</dbReference>
<keyword evidence="11 14" id="KW-0472">Membrane</keyword>
<keyword evidence="10 13" id="KW-0496">Mitochondrion</keyword>
<protein>
    <recommendedName>
        <fullName evidence="4 13">NADH-ubiquinone oxidoreductase chain 1</fullName>
        <ecNumber evidence="13">7.1.1.2</ecNumber>
    </recommendedName>
</protein>
<feature type="transmembrane region" description="Helical" evidence="14">
    <location>
        <begin position="220"/>
        <end position="243"/>
    </location>
</feature>
<dbReference type="PANTHER" id="PTHR11432">
    <property type="entry name" value="NADH DEHYDROGENASE SUBUNIT 1"/>
    <property type="match status" value="1"/>
</dbReference>
<feature type="transmembrane region" description="Helical" evidence="14">
    <location>
        <begin position="140"/>
        <end position="160"/>
    </location>
</feature>
<keyword evidence="7" id="KW-0999">Mitochondrion inner membrane</keyword>
<dbReference type="GO" id="GO:0008137">
    <property type="term" value="F:NADH dehydrogenase (ubiquinone) activity"/>
    <property type="evidence" value="ECO:0007669"/>
    <property type="project" value="UniProtKB-EC"/>
</dbReference>
<dbReference type="Pfam" id="PF00146">
    <property type="entry name" value="NADHdh"/>
    <property type="match status" value="1"/>
</dbReference>
<dbReference type="GO" id="GO:0003954">
    <property type="term" value="F:NADH dehydrogenase activity"/>
    <property type="evidence" value="ECO:0007669"/>
    <property type="project" value="TreeGrafter"/>
</dbReference>
<keyword evidence="5" id="KW-0813">Transport</keyword>
<evidence type="ECO:0000313" key="15">
    <source>
        <dbReference type="EMBL" id="APU51900.1"/>
    </source>
</evidence>